<dbReference type="InterPro" id="IPR013341">
    <property type="entry name" value="Mandelate_racemase_N_dom"/>
</dbReference>
<dbReference type="InterPro" id="IPR029017">
    <property type="entry name" value="Enolase-like_N"/>
</dbReference>
<dbReference type="PANTHER" id="PTHR48073:SF2">
    <property type="entry name" value="O-SUCCINYLBENZOATE SYNTHASE"/>
    <property type="match status" value="1"/>
</dbReference>
<keyword evidence="2" id="KW-0479">Metal-binding</keyword>
<dbReference type="InterPro" id="IPR036849">
    <property type="entry name" value="Enolase-like_C_sf"/>
</dbReference>
<name>A0ABZ2KV91_9BACT</name>
<dbReference type="Gene3D" id="3.20.20.120">
    <property type="entry name" value="Enolase-like C-terminal domain"/>
    <property type="match status" value="1"/>
</dbReference>
<evidence type="ECO:0000259" key="4">
    <source>
        <dbReference type="SMART" id="SM00922"/>
    </source>
</evidence>
<dbReference type="PANTHER" id="PTHR48073">
    <property type="entry name" value="O-SUCCINYLBENZOATE SYNTHASE-RELATED"/>
    <property type="match status" value="1"/>
</dbReference>
<dbReference type="InterPro" id="IPR013342">
    <property type="entry name" value="Mandelate_racemase_C"/>
</dbReference>
<dbReference type="InterPro" id="IPR018110">
    <property type="entry name" value="Mandel_Rmase/mucon_lact_enz_CS"/>
</dbReference>
<dbReference type="RefSeq" id="WP_394830839.1">
    <property type="nucleotide sequence ID" value="NZ_CP089929.1"/>
</dbReference>
<dbReference type="SFLD" id="SFLDG00180">
    <property type="entry name" value="muconate_cycloisomerase"/>
    <property type="match status" value="1"/>
</dbReference>
<dbReference type="Pfam" id="PF13378">
    <property type="entry name" value="MR_MLE_C"/>
    <property type="match status" value="1"/>
</dbReference>
<dbReference type="EMBL" id="CP089983">
    <property type="protein sequence ID" value="WXB01229.1"/>
    <property type="molecule type" value="Genomic_DNA"/>
</dbReference>
<accession>A0ABZ2KV91</accession>
<gene>
    <name evidence="5" type="ORF">LVJ94_30450</name>
</gene>
<organism evidence="5 6">
    <name type="scientific">Pendulispora rubella</name>
    <dbReference type="NCBI Taxonomy" id="2741070"/>
    <lineage>
        <taxon>Bacteria</taxon>
        <taxon>Pseudomonadati</taxon>
        <taxon>Myxococcota</taxon>
        <taxon>Myxococcia</taxon>
        <taxon>Myxococcales</taxon>
        <taxon>Sorangiineae</taxon>
        <taxon>Pendulisporaceae</taxon>
        <taxon>Pendulispora</taxon>
    </lineage>
</organism>
<comment type="similarity">
    <text evidence="1">Belongs to the mandelate racemase/muconate lactonizing enzyme family.</text>
</comment>
<dbReference type="SFLD" id="SFLDF00009">
    <property type="entry name" value="o-succinylbenzoate_synthase"/>
    <property type="match status" value="1"/>
</dbReference>
<reference evidence="5" key="1">
    <citation type="submission" date="2021-12" db="EMBL/GenBank/DDBJ databases">
        <title>Discovery of the Pendulisporaceae a myxobacterial family with distinct sporulation behavior and unique specialized metabolism.</title>
        <authorList>
            <person name="Garcia R."/>
            <person name="Popoff A."/>
            <person name="Bader C.D."/>
            <person name="Loehr J."/>
            <person name="Walesch S."/>
            <person name="Walt C."/>
            <person name="Boldt J."/>
            <person name="Bunk B."/>
            <person name="Haeckl F.J.F.P.J."/>
            <person name="Gunesch A.P."/>
            <person name="Birkelbach J."/>
            <person name="Nuebel U."/>
            <person name="Pietschmann T."/>
            <person name="Bach T."/>
            <person name="Mueller R."/>
        </authorList>
    </citation>
    <scope>NUCLEOTIDE SEQUENCE</scope>
    <source>
        <strain evidence="5">MSr11367</strain>
    </source>
</reference>
<keyword evidence="6" id="KW-1185">Reference proteome</keyword>
<dbReference type="PROSITE" id="PS00909">
    <property type="entry name" value="MR_MLE_2"/>
    <property type="match status" value="1"/>
</dbReference>
<dbReference type="InterPro" id="IPR029065">
    <property type="entry name" value="Enolase_C-like"/>
</dbReference>
<dbReference type="Proteomes" id="UP001374803">
    <property type="component" value="Chromosome"/>
</dbReference>
<dbReference type="SUPFAM" id="SSF54826">
    <property type="entry name" value="Enolase N-terminal domain-like"/>
    <property type="match status" value="1"/>
</dbReference>
<evidence type="ECO:0000256" key="1">
    <source>
        <dbReference type="ARBA" id="ARBA00008031"/>
    </source>
</evidence>
<evidence type="ECO:0000256" key="3">
    <source>
        <dbReference type="ARBA" id="ARBA00023235"/>
    </source>
</evidence>
<dbReference type="Pfam" id="PF02746">
    <property type="entry name" value="MR_MLE_N"/>
    <property type="match status" value="1"/>
</dbReference>
<protein>
    <submittedName>
        <fullName evidence="5">O-succinylbenzoate synthase</fullName>
    </submittedName>
</protein>
<dbReference type="Gene3D" id="3.30.390.10">
    <property type="entry name" value="Enolase-like, N-terminal domain"/>
    <property type="match status" value="1"/>
</dbReference>
<dbReference type="SFLD" id="SFLDS00001">
    <property type="entry name" value="Enolase"/>
    <property type="match status" value="1"/>
</dbReference>
<sequence length="369" mass="39043">MNLVITRADRYPFSFSHDGGNSRIHWNQRGGMVLRVCERDGAVGLGEASPLPGYSRDTLEACERDLERFAASLPTALADPIDATIPRLLDACGVHAPAARFAIETALLDVVARVRGLPVWAVLRGADAARPLKLSAVIDDPADASRAARSAIERGIRTLKAKVGRAGRFDEELAALHGLRGLGPLALRADANGAWTGDEAAQRLERMRPLGLEFVEEPCPIDDWSALAGCGVAIAADESLQTDHGLDAALRLAGEGICRVFVLKPTALGGALRCLHIADRVRAAGAEVVVTHMFEGPIAHAASVELALALSPGLACGLDAAPHQARWPRWPRWPGGTLVRLTDSEIIPNMVVGLGVDVPLGASLAEEDP</sequence>
<evidence type="ECO:0000256" key="2">
    <source>
        <dbReference type="ARBA" id="ARBA00022723"/>
    </source>
</evidence>
<dbReference type="SMART" id="SM00922">
    <property type="entry name" value="MR_MLE"/>
    <property type="match status" value="1"/>
</dbReference>
<keyword evidence="3" id="KW-0413">Isomerase</keyword>
<evidence type="ECO:0000313" key="6">
    <source>
        <dbReference type="Proteomes" id="UP001374803"/>
    </source>
</evidence>
<feature type="domain" description="Mandelate racemase/muconate lactonizing enzyme C-terminal" evidence="4">
    <location>
        <begin position="141"/>
        <end position="237"/>
    </location>
</feature>
<evidence type="ECO:0000313" key="5">
    <source>
        <dbReference type="EMBL" id="WXB01229.1"/>
    </source>
</evidence>
<proteinExistence type="inferred from homology"/>
<dbReference type="SUPFAM" id="SSF51604">
    <property type="entry name" value="Enolase C-terminal domain-like"/>
    <property type="match status" value="1"/>
</dbReference>